<dbReference type="Proteomes" id="UP001054945">
    <property type="component" value="Unassembled WGS sequence"/>
</dbReference>
<reference evidence="2 3" key="1">
    <citation type="submission" date="2021-06" db="EMBL/GenBank/DDBJ databases">
        <title>Caerostris extrusa draft genome.</title>
        <authorList>
            <person name="Kono N."/>
            <person name="Arakawa K."/>
        </authorList>
    </citation>
    <scope>NUCLEOTIDE SEQUENCE [LARGE SCALE GENOMIC DNA]</scope>
</reference>
<feature type="compositionally biased region" description="Polar residues" evidence="1">
    <location>
        <begin position="1"/>
        <end position="13"/>
    </location>
</feature>
<dbReference type="EMBL" id="BPLR01020859">
    <property type="protein sequence ID" value="GIX83331.1"/>
    <property type="molecule type" value="Genomic_DNA"/>
</dbReference>
<gene>
    <name evidence="2" type="ORF">CEXT_500671</name>
</gene>
<evidence type="ECO:0000313" key="2">
    <source>
        <dbReference type="EMBL" id="GIX83331.1"/>
    </source>
</evidence>
<evidence type="ECO:0000313" key="3">
    <source>
        <dbReference type="Proteomes" id="UP001054945"/>
    </source>
</evidence>
<feature type="region of interest" description="Disordered" evidence="1">
    <location>
        <begin position="1"/>
        <end position="36"/>
    </location>
</feature>
<name>A0AAV4NH95_CAEEX</name>
<protein>
    <submittedName>
        <fullName evidence="2">Uncharacterized protein</fullName>
    </submittedName>
</protein>
<comment type="caution">
    <text evidence="2">The sequence shown here is derived from an EMBL/GenBank/DDBJ whole genome shotgun (WGS) entry which is preliminary data.</text>
</comment>
<accession>A0AAV4NH95</accession>
<dbReference type="AlphaFoldDB" id="A0AAV4NH95"/>
<keyword evidence="3" id="KW-1185">Reference proteome</keyword>
<sequence length="101" mass="11511">MSSRNFHLSNESSLKGLPNLKNTQIPLQTIKPHNTKNHTQKIPITILHQGPVAGTNPLPFSRNSSHASQKSLLRVETPLWSYKMEHSSLYLQMRGLRWRGT</sequence>
<proteinExistence type="predicted"/>
<organism evidence="2 3">
    <name type="scientific">Caerostris extrusa</name>
    <name type="common">Bark spider</name>
    <name type="synonym">Caerostris bankana</name>
    <dbReference type="NCBI Taxonomy" id="172846"/>
    <lineage>
        <taxon>Eukaryota</taxon>
        <taxon>Metazoa</taxon>
        <taxon>Ecdysozoa</taxon>
        <taxon>Arthropoda</taxon>
        <taxon>Chelicerata</taxon>
        <taxon>Arachnida</taxon>
        <taxon>Araneae</taxon>
        <taxon>Araneomorphae</taxon>
        <taxon>Entelegynae</taxon>
        <taxon>Araneoidea</taxon>
        <taxon>Araneidae</taxon>
        <taxon>Caerostris</taxon>
    </lineage>
</organism>
<evidence type="ECO:0000256" key="1">
    <source>
        <dbReference type="SAM" id="MobiDB-lite"/>
    </source>
</evidence>